<organism evidence="7 8">
    <name type="scientific">Desulfovibrio legallii</name>
    <dbReference type="NCBI Taxonomy" id="571438"/>
    <lineage>
        <taxon>Bacteria</taxon>
        <taxon>Pseudomonadati</taxon>
        <taxon>Thermodesulfobacteriota</taxon>
        <taxon>Desulfovibrionia</taxon>
        <taxon>Desulfovibrionales</taxon>
        <taxon>Desulfovibrionaceae</taxon>
        <taxon>Desulfovibrio</taxon>
    </lineage>
</organism>
<comment type="catalytic activity">
    <reaction evidence="5">
        <text>(6S)-5-formyl-5,6,7,8-tetrahydrofolate + ATP = (6R)-5,10-methenyltetrahydrofolate + ADP + phosphate</text>
        <dbReference type="Rhea" id="RHEA:10488"/>
        <dbReference type="ChEBI" id="CHEBI:30616"/>
        <dbReference type="ChEBI" id="CHEBI:43474"/>
        <dbReference type="ChEBI" id="CHEBI:57455"/>
        <dbReference type="ChEBI" id="CHEBI:57457"/>
        <dbReference type="ChEBI" id="CHEBI:456216"/>
        <dbReference type="EC" id="6.3.3.2"/>
    </reaction>
</comment>
<evidence type="ECO:0000256" key="6">
    <source>
        <dbReference type="SAM" id="MobiDB-lite"/>
    </source>
</evidence>
<dbReference type="EC" id="6.3.3.2" evidence="5"/>
<accession>A0A1G7PSV2</accession>
<keyword evidence="7" id="KW-0436">Ligase</keyword>
<dbReference type="InterPro" id="IPR024185">
    <property type="entry name" value="FTHF_cligase-like_sf"/>
</dbReference>
<feature type="compositionally biased region" description="Low complexity" evidence="6">
    <location>
        <begin position="12"/>
        <end position="27"/>
    </location>
</feature>
<keyword evidence="5" id="KW-0460">Magnesium</keyword>
<reference evidence="8" key="1">
    <citation type="submission" date="2016-10" db="EMBL/GenBank/DDBJ databases">
        <authorList>
            <person name="Varghese N."/>
            <person name="Submissions S."/>
        </authorList>
    </citation>
    <scope>NUCLEOTIDE SEQUENCE [LARGE SCALE GENOMIC DNA]</scope>
    <source>
        <strain evidence="8">KHC7</strain>
    </source>
</reference>
<dbReference type="GO" id="GO:0009396">
    <property type="term" value="P:folic acid-containing compound biosynthetic process"/>
    <property type="evidence" value="ECO:0007669"/>
    <property type="project" value="TreeGrafter"/>
</dbReference>
<dbReference type="PANTHER" id="PTHR23407">
    <property type="entry name" value="ATPASE INHIBITOR/5-FORMYLTETRAHYDROFOLATE CYCLO-LIGASE"/>
    <property type="match status" value="1"/>
</dbReference>
<keyword evidence="5" id="KW-0479">Metal-binding</keyword>
<proteinExistence type="inferred from homology"/>
<feature type="binding site" evidence="4">
    <location>
        <begin position="30"/>
        <end position="34"/>
    </location>
    <ligand>
        <name>ATP</name>
        <dbReference type="ChEBI" id="CHEBI:30616"/>
    </ligand>
</feature>
<evidence type="ECO:0000256" key="3">
    <source>
        <dbReference type="ARBA" id="ARBA00022840"/>
    </source>
</evidence>
<dbReference type="SUPFAM" id="SSF100950">
    <property type="entry name" value="NagB/RpiA/CoA transferase-like"/>
    <property type="match status" value="1"/>
</dbReference>
<keyword evidence="3 4" id="KW-0067">ATP-binding</keyword>
<dbReference type="InterPro" id="IPR037171">
    <property type="entry name" value="NagB/RpiA_transferase-like"/>
</dbReference>
<evidence type="ECO:0000256" key="4">
    <source>
        <dbReference type="PIRSR" id="PIRSR006806-1"/>
    </source>
</evidence>
<dbReference type="GO" id="GO:0046872">
    <property type="term" value="F:metal ion binding"/>
    <property type="evidence" value="ECO:0007669"/>
    <property type="project" value="UniProtKB-KW"/>
</dbReference>
<dbReference type="Gene3D" id="3.40.50.10420">
    <property type="entry name" value="NagB/RpiA/CoA transferase-like"/>
    <property type="match status" value="1"/>
</dbReference>
<dbReference type="OrthoDB" id="9801938at2"/>
<protein>
    <recommendedName>
        <fullName evidence="5">5-formyltetrahydrofolate cyclo-ligase</fullName>
        <ecNumber evidence="5">6.3.3.2</ecNumber>
    </recommendedName>
</protein>
<feature type="binding site" evidence="4">
    <location>
        <position position="76"/>
    </location>
    <ligand>
        <name>substrate</name>
    </ligand>
</feature>
<evidence type="ECO:0000256" key="5">
    <source>
        <dbReference type="RuleBase" id="RU361279"/>
    </source>
</evidence>
<dbReference type="NCBIfam" id="TIGR02727">
    <property type="entry name" value="MTHFS_bact"/>
    <property type="match status" value="1"/>
</dbReference>
<feature type="compositionally biased region" description="Pro residues" evidence="6">
    <location>
        <begin position="1"/>
        <end position="11"/>
    </location>
</feature>
<name>A0A1G7PSV2_9BACT</name>
<evidence type="ECO:0000313" key="8">
    <source>
        <dbReference type="Proteomes" id="UP000199355"/>
    </source>
</evidence>
<comment type="cofactor">
    <cofactor evidence="5">
        <name>Mg(2+)</name>
        <dbReference type="ChEBI" id="CHEBI:18420"/>
    </cofactor>
</comment>
<dbReference type="GO" id="GO:0035999">
    <property type="term" value="P:tetrahydrofolate interconversion"/>
    <property type="evidence" value="ECO:0007669"/>
    <property type="project" value="TreeGrafter"/>
</dbReference>
<dbReference type="InterPro" id="IPR002698">
    <property type="entry name" value="FTHF_cligase"/>
</dbReference>
<evidence type="ECO:0000256" key="1">
    <source>
        <dbReference type="ARBA" id="ARBA00010638"/>
    </source>
</evidence>
<feature type="binding site" evidence="4">
    <location>
        <begin position="166"/>
        <end position="174"/>
    </location>
    <ligand>
        <name>ATP</name>
        <dbReference type="ChEBI" id="CHEBI:30616"/>
    </ligand>
</feature>
<feature type="binding site" evidence="4">
    <location>
        <position position="81"/>
    </location>
    <ligand>
        <name>substrate</name>
    </ligand>
</feature>
<dbReference type="STRING" id="571438.SAMN05192586_11728"/>
<feature type="region of interest" description="Disordered" evidence="6">
    <location>
        <begin position="1"/>
        <end position="27"/>
    </location>
</feature>
<dbReference type="Pfam" id="PF01812">
    <property type="entry name" value="5-FTHF_cyc-lig"/>
    <property type="match status" value="1"/>
</dbReference>
<dbReference type="AlphaFoldDB" id="A0A1G7PSV2"/>
<evidence type="ECO:0000256" key="2">
    <source>
        <dbReference type="ARBA" id="ARBA00022741"/>
    </source>
</evidence>
<dbReference type="RefSeq" id="WP_092154724.1">
    <property type="nucleotide sequence ID" value="NZ_FNBX01000017.1"/>
</dbReference>
<comment type="similarity">
    <text evidence="1 5">Belongs to the 5-formyltetrahydrofolate cyclo-ligase family.</text>
</comment>
<keyword evidence="8" id="KW-1185">Reference proteome</keyword>
<dbReference type="PIRSF" id="PIRSF006806">
    <property type="entry name" value="FTHF_cligase"/>
    <property type="match status" value="1"/>
</dbReference>
<dbReference type="GO" id="GO:0005524">
    <property type="term" value="F:ATP binding"/>
    <property type="evidence" value="ECO:0007669"/>
    <property type="project" value="UniProtKB-KW"/>
</dbReference>
<dbReference type="GO" id="GO:0030272">
    <property type="term" value="F:5-formyltetrahydrofolate cyclo-ligase activity"/>
    <property type="evidence" value="ECO:0007669"/>
    <property type="project" value="UniProtKB-EC"/>
</dbReference>
<sequence>MPPSPPPPPASPASGPASEPTPRQGTATAKAALRQQYAALRRGLAPQEFQEYGRAAQLRLLASALWEDARSVALYVGVKNEAPTDLLLEAAWTAGRTLWLPRVRPDAPGYMDFVVCPEPAALRPGPFGLREPDPALPGLGPDALGTAFAPDLIVLPGLAFDRRGGRLGYGGGYYDRFLRRRPACPLLGLCFSFQVADALPLDPWDQRANYLCTERGLLCLL</sequence>
<evidence type="ECO:0000313" key="7">
    <source>
        <dbReference type="EMBL" id="SDF89356.1"/>
    </source>
</evidence>
<gene>
    <name evidence="7" type="ORF">SAMN05192586_11728</name>
</gene>
<keyword evidence="2 4" id="KW-0547">Nucleotide-binding</keyword>
<dbReference type="PANTHER" id="PTHR23407:SF1">
    <property type="entry name" value="5-FORMYLTETRAHYDROFOLATE CYCLO-LIGASE"/>
    <property type="match status" value="1"/>
</dbReference>
<dbReference type="Proteomes" id="UP000199355">
    <property type="component" value="Unassembled WGS sequence"/>
</dbReference>
<dbReference type="EMBL" id="FNBX01000017">
    <property type="protein sequence ID" value="SDF89356.1"/>
    <property type="molecule type" value="Genomic_DNA"/>
</dbReference>